<dbReference type="Proteomes" id="UP001165085">
    <property type="component" value="Unassembled WGS sequence"/>
</dbReference>
<feature type="repeat" description="ANK" evidence="3">
    <location>
        <begin position="439"/>
        <end position="471"/>
    </location>
</feature>
<feature type="region of interest" description="Disordered" evidence="4">
    <location>
        <begin position="1"/>
        <end position="58"/>
    </location>
</feature>
<name>A0A9W6ZIT9_9STRA</name>
<reference evidence="6" key="1">
    <citation type="journal article" date="2023" name="Commun. Biol.">
        <title>Genome analysis of Parmales, the sister group of diatoms, reveals the evolutionary specialization of diatoms from phago-mixotrophs to photoautotrophs.</title>
        <authorList>
            <person name="Ban H."/>
            <person name="Sato S."/>
            <person name="Yoshikawa S."/>
            <person name="Yamada K."/>
            <person name="Nakamura Y."/>
            <person name="Ichinomiya M."/>
            <person name="Sato N."/>
            <person name="Blanc-Mathieu R."/>
            <person name="Endo H."/>
            <person name="Kuwata A."/>
            <person name="Ogata H."/>
        </authorList>
    </citation>
    <scope>NUCLEOTIDE SEQUENCE [LARGE SCALE GENOMIC DNA]</scope>
    <source>
        <strain evidence="6">NIES 3701</strain>
    </source>
</reference>
<dbReference type="InterPro" id="IPR002110">
    <property type="entry name" value="Ankyrin_rpt"/>
</dbReference>
<dbReference type="SMART" id="SM00248">
    <property type="entry name" value="ANK"/>
    <property type="match status" value="5"/>
</dbReference>
<keyword evidence="1" id="KW-0677">Repeat</keyword>
<feature type="compositionally biased region" description="Low complexity" evidence="4">
    <location>
        <begin position="1"/>
        <end position="19"/>
    </location>
</feature>
<dbReference type="OrthoDB" id="190117at2759"/>
<dbReference type="SUPFAM" id="SSF48403">
    <property type="entry name" value="Ankyrin repeat"/>
    <property type="match status" value="1"/>
</dbReference>
<dbReference type="Pfam" id="PF00023">
    <property type="entry name" value="Ank"/>
    <property type="match status" value="2"/>
</dbReference>
<dbReference type="Pfam" id="PF12796">
    <property type="entry name" value="Ank_2"/>
    <property type="match status" value="1"/>
</dbReference>
<dbReference type="PANTHER" id="PTHR24171:SF10">
    <property type="entry name" value="ANKYRIN REPEAT DOMAIN-CONTAINING PROTEIN 29-LIKE"/>
    <property type="match status" value="1"/>
</dbReference>
<accession>A0A9W6ZIT9</accession>
<proteinExistence type="predicted"/>
<evidence type="ECO:0000256" key="2">
    <source>
        <dbReference type="ARBA" id="ARBA00023043"/>
    </source>
</evidence>
<protein>
    <submittedName>
        <fullName evidence="5">Uncharacterized protein</fullName>
    </submittedName>
</protein>
<dbReference type="EMBL" id="BRXY01000006">
    <property type="protein sequence ID" value="GMH51848.1"/>
    <property type="molecule type" value="Genomic_DNA"/>
</dbReference>
<keyword evidence="2 3" id="KW-0040">ANK repeat</keyword>
<dbReference type="AlphaFoldDB" id="A0A9W6ZIT9"/>
<dbReference type="PROSITE" id="PS50297">
    <property type="entry name" value="ANK_REP_REGION"/>
    <property type="match status" value="3"/>
</dbReference>
<sequence length="527" mass="59077">MFKALKGKAASALDAAQSGSGSGGNAKREAELEAKVASLEKENEKKSEALKKTQVKMKKLEETEQRLLGDLQKKEAELSRNSKLLEKFKAEGASANSELEEQMAEVVKRAEESEAKMNESEEKMKQMEIETSKIRETLERQTDLANASTELQAQLDKQMAAIGEQESKFKARIVTLRKQLEVAERKVMNAKYLSESHEQISAEAQMRLFASENKATECDRRLQRSLERYASLEHDLQVEKLTSQCQSGRSNIKETEQSIRECYSDPLLKVPAGTAKRRQLKKFEEQLKKLRAQQKSQSEFLSQLTNIGDSNELLRTASNNNDIETVKRLLKQGCSCNVPDETGFSAFKYACGKGHIPIIRLFLDTCDILDEDGRMTSLILSAKNSHDDVVRLLLKRGADIEGKDQVGRTALHVACDNNNRSTAQELLDLGANVNAVDKKGNSSLHYCAQKNFAPIARLLLDRGIDTEIENVDTLTASKIAMEKKNQRVIEVLKDDKRMKDLAIQNANIESAKMDTRDFERGLEAALM</sequence>
<dbReference type="InterPro" id="IPR036770">
    <property type="entry name" value="Ankyrin_rpt-contain_sf"/>
</dbReference>
<keyword evidence="6" id="KW-1185">Reference proteome</keyword>
<evidence type="ECO:0000313" key="5">
    <source>
        <dbReference type="EMBL" id="GMH51848.1"/>
    </source>
</evidence>
<dbReference type="PROSITE" id="PS50088">
    <property type="entry name" value="ANK_REPEAT"/>
    <property type="match status" value="3"/>
</dbReference>
<feature type="repeat" description="ANK" evidence="3">
    <location>
        <begin position="373"/>
        <end position="405"/>
    </location>
</feature>
<dbReference type="Gene3D" id="1.25.40.20">
    <property type="entry name" value="Ankyrin repeat-containing domain"/>
    <property type="match status" value="1"/>
</dbReference>
<evidence type="ECO:0000256" key="3">
    <source>
        <dbReference type="PROSITE-ProRule" id="PRU00023"/>
    </source>
</evidence>
<dbReference type="PANTHER" id="PTHR24171">
    <property type="entry name" value="ANKYRIN REPEAT DOMAIN-CONTAINING PROTEIN 39-RELATED"/>
    <property type="match status" value="1"/>
</dbReference>
<organism evidence="5 6">
    <name type="scientific">Triparma strigata</name>
    <dbReference type="NCBI Taxonomy" id="1606541"/>
    <lineage>
        <taxon>Eukaryota</taxon>
        <taxon>Sar</taxon>
        <taxon>Stramenopiles</taxon>
        <taxon>Ochrophyta</taxon>
        <taxon>Bolidophyceae</taxon>
        <taxon>Parmales</taxon>
        <taxon>Triparmaceae</taxon>
        <taxon>Triparma</taxon>
    </lineage>
</organism>
<evidence type="ECO:0000256" key="1">
    <source>
        <dbReference type="ARBA" id="ARBA00022737"/>
    </source>
</evidence>
<evidence type="ECO:0000313" key="6">
    <source>
        <dbReference type="Proteomes" id="UP001165085"/>
    </source>
</evidence>
<comment type="caution">
    <text evidence="5">The sequence shown here is derived from an EMBL/GenBank/DDBJ whole genome shotgun (WGS) entry which is preliminary data.</text>
</comment>
<evidence type="ECO:0000256" key="4">
    <source>
        <dbReference type="SAM" id="MobiDB-lite"/>
    </source>
</evidence>
<gene>
    <name evidence="5" type="ORF">TrST_g8723</name>
</gene>
<feature type="repeat" description="ANK" evidence="3">
    <location>
        <begin position="406"/>
        <end position="438"/>
    </location>
</feature>
<feature type="compositionally biased region" description="Basic and acidic residues" evidence="4">
    <location>
        <begin position="26"/>
        <end position="51"/>
    </location>
</feature>